<dbReference type="RefSeq" id="WP_147649465.1">
    <property type="nucleotide sequence ID" value="NZ_CP042806.1"/>
</dbReference>
<dbReference type="PANTHER" id="PTHR18964:SF174">
    <property type="entry name" value="D-ALLOSE KINASE-RELATED"/>
    <property type="match status" value="1"/>
</dbReference>
<dbReference type="OrthoDB" id="9795247at2"/>
<dbReference type="EMBL" id="CP042806">
    <property type="protein sequence ID" value="QEE30196.1"/>
    <property type="molecule type" value="Genomic_DNA"/>
</dbReference>
<dbReference type="KEGG" id="talb:FTW19_20780"/>
<name>A0A5B9EJA3_9BACT</name>
<dbReference type="CDD" id="cd24066">
    <property type="entry name" value="ASKHA_NBD_ROK_EcFRK-like"/>
    <property type="match status" value="1"/>
</dbReference>
<accession>A0A5B9EJA3</accession>
<proteinExistence type="predicted"/>
<keyword evidence="2" id="KW-1185">Reference proteome</keyword>
<dbReference type="GO" id="GO:0004396">
    <property type="term" value="F:hexokinase activity"/>
    <property type="evidence" value="ECO:0007669"/>
    <property type="project" value="TreeGrafter"/>
</dbReference>
<dbReference type="Proteomes" id="UP000321820">
    <property type="component" value="Chromosome"/>
</dbReference>
<dbReference type="SUPFAM" id="SSF53067">
    <property type="entry name" value="Actin-like ATPase domain"/>
    <property type="match status" value="1"/>
</dbReference>
<organism evidence="1 2">
    <name type="scientific">Terriglobus albidus</name>
    <dbReference type="NCBI Taxonomy" id="1592106"/>
    <lineage>
        <taxon>Bacteria</taxon>
        <taxon>Pseudomonadati</taxon>
        <taxon>Acidobacteriota</taxon>
        <taxon>Terriglobia</taxon>
        <taxon>Terriglobales</taxon>
        <taxon>Acidobacteriaceae</taxon>
        <taxon>Terriglobus</taxon>
    </lineage>
</organism>
<protein>
    <submittedName>
        <fullName evidence="1">ROK family protein</fullName>
    </submittedName>
</protein>
<evidence type="ECO:0000313" key="2">
    <source>
        <dbReference type="Proteomes" id="UP000321820"/>
    </source>
</evidence>
<dbReference type="InterPro" id="IPR043129">
    <property type="entry name" value="ATPase_NBD"/>
</dbReference>
<sequence>MQNARIGIDLGGTKIEALVLDEHGQERKRLRISTPREYSATVEAIRDLVTGIESELGISATVGVGMPGTIVRSTGLVKNANSTWLIGKPFERDLSTALNREVRCANDANCLAVSEATDGAAAGIATVFAVIIGTGCGGGIALHGRVHEGRNAIAGEWGHNGLPWPTADEVPGPPCYCGKHGCMETWVSGTGLGNDFTRVTGVAKTGAEVGVMAEGGDPDAMAAFSRLEDRLARGLSNVIHILDPDVIVMGGGLSKAKRLYENLPALIEKYSFGGGVDTPVVHAKHGDSSGVRGAAWLWPL</sequence>
<dbReference type="Pfam" id="PF00480">
    <property type="entry name" value="ROK"/>
    <property type="match status" value="1"/>
</dbReference>
<dbReference type="InterPro" id="IPR049874">
    <property type="entry name" value="ROK_cs"/>
</dbReference>
<dbReference type="PANTHER" id="PTHR18964">
    <property type="entry name" value="ROK (REPRESSOR, ORF, KINASE) FAMILY"/>
    <property type="match status" value="1"/>
</dbReference>
<evidence type="ECO:0000313" key="1">
    <source>
        <dbReference type="EMBL" id="QEE30196.1"/>
    </source>
</evidence>
<dbReference type="Gene3D" id="3.30.420.40">
    <property type="match status" value="2"/>
</dbReference>
<reference evidence="1 2" key="1">
    <citation type="submission" date="2019-08" db="EMBL/GenBank/DDBJ databases">
        <title>Complete genome sequence of Terriglobus albidus strain ORNL.</title>
        <authorList>
            <person name="Podar M."/>
        </authorList>
    </citation>
    <scope>NUCLEOTIDE SEQUENCE [LARGE SCALE GENOMIC DNA]</scope>
    <source>
        <strain evidence="1 2">ORNL</strain>
    </source>
</reference>
<dbReference type="AlphaFoldDB" id="A0A5B9EJA3"/>
<gene>
    <name evidence="1" type="ORF">FTW19_20780</name>
</gene>
<dbReference type="InterPro" id="IPR000600">
    <property type="entry name" value="ROK"/>
</dbReference>
<dbReference type="PROSITE" id="PS01125">
    <property type="entry name" value="ROK"/>
    <property type="match status" value="1"/>
</dbReference>